<proteinExistence type="inferred from homology"/>
<dbReference type="SMART" id="SM00287">
    <property type="entry name" value="SH3b"/>
    <property type="match status" value="2"/>
</dbReference>
<dbReference type="Pfam" id="PF08239">
    <property type="entry name" value="SH3_3"/>
    <property type="match status" value="2"/>
</dbReference>
<feature type="domain" description="NlpC/P60" evidence="7">
    <location>
        <begin position="226"/>
        <end position="347"/>
    </location>
</feature>
<feature type="signal peptide" evidence="5">
    <location>
        <begin position="1"/>
        <end position="30"/>
    </location>
</feature>
<name>A0AAE3A087_9FIRM</name>
<dbReference type="Pfam" id="PF00877">
    <property type="entry name" value="NLPC_P60"/>
    <property type="match status" value="1"/>
</dbReference>
<dbReference type="SUPFAM" id="SSF54001">
    <property type="entry name" value="Cysteine proteinases"/>
    <property type="match status" value="1"/>
</dbReference>
<dbReference type="AlphaFoldDB" id="A0AAE3A087"/>
<accession>A0AAE3A087</accession>
<dbReference type="InterPro" id="IPR051202">
    <property type="entry name" value="Peptidase_C40"/>
</dbReference>
<evidence type="ECO:0000259" key="7">
    <source>
        <dbReference type="PROSITE" id="PS51935"/>
    </source>
</evidence>
<dbReference type="RefSeq" id="WP_227732242.1">
    <property type="nucleotide sequence ID" value="NZ_JAJEPV010000004.1"/>
</dbReference>
<dbReference type="InterPro" id="IPR003646">
    <property type="entry name" value="SH3-like_bac-type"/>
</dbReference>
<comment type="similarity">
    <text evidence="1">Belongs to the peptidase C40 family.</text>
</comment>
<keyword evidence="3" id="KW-0378">Hydrolase</keyword>
<gene>
    <name evidence="8" type="ORF">LKD75_02450</name>
</gene>
<dbReference type="PANTHER" id="PTHR47053:SF1">
    <property type="entry name" value="MUREIN DD-ENDOPEPTIDASE MEPH-RELATED"/>
    <property type="match status" value="1"/>
</dbReference>
<keyword evidence="2" id="KW-0645">Protease</keyword>
<evidence type="ECO:0000256" key="2">
    <source>
        <dbReference type="ARBA" id="ARBA00022670"/>
    </source>
</evidence>
<evidence type="ECO:0000256" key="3">
    <source>
        <dbReference type="ARBA" id="ARBA00022801"/>
    </source>
</evidence>
<dbReference type="PANTHER" id="PTHR47053">
    <property type="entry name" value="MUREIN DD-ENDOPEPTIDASE MEPH-RELATED"/>
    <property type="match status" value="1"/>
</dbReference>
<dbReference type="Proteomes" id="UP001197795">
    <property type="component" value="Unassembled WGS sequence"/>
</dbReference>
<dbReference type="GO" id="GO:0008234">
    <property type="term" value="F:cysteine-type peptidase activity"/>
    <property type="evidence" value="ECO:0007669"/>
    <property type="project" value="UniProtKB-KW"/>
</dbReference>
<keyword evidence="5" id="KW-0732">Signal</keyword>
<dbReference type="Gene3D" id="2.30.30.40">
    <property type="entry name" value="SH3 Domains"/>
    <property type="match status" value="2"/>
</dbReference>
<keyword evidence="9" id="KW-1185">Reference proteome</keyword>
<sequence length="347" mass="37136">MIKHTREKQVKIVATGLALCMLAAPLSASAAESSVLMASGGVASVLETERTLEEYIQIAQDAQGASWGYTNIGVANVESGNLNVRAVSSTDGKLVGKLPKDAACEVVETVDDWAHIKSGEVEGYVSKEFLLTGPEARIRAMELVHTVATANTDGLNVRQEPNTTSEIVTQVGQGEEMEYVETGSDGWVKISIDGEDAYVSQDYVTVEEKLDTAITMTELLYGQGVSDVRVDLVEYAKQFIGNPYVWGGTSLTKGADCSGFVLSVFKKYGITLSHSSRAQANEGTKISASELKPGDLVFYGNGKGNINHVAIYIGGGQVIHASSPKTGIKISSYKYRTPVKCVRVIHD</sequence>
<evidence type="ECO:0000313" key="9">
    <source>
        <dbReference type="Proteomes" id="UP001197795"/>
    </source>
</evidence>
<reference evidence="8 9" key="1">
    <citation type="submission" date="2021-10" db="EMBL/GenBank/DDBJ databases">
        <title>Anaerobic single-cell dispensing facilitates the cultivation of human gut bacteria.</title>
        <authorList>
            <person name="Afrizal A."/>
        </authorList>
    </citation>
    <scope>NUCLEOTIDE SEQUENCE [LARGE SCALE GENOMIC DNA]</scope>
    <source>
        <strain evidence="8 9">CLA-AA-H273</strain>
    </source>
</reference>
<evidence type="ECO:0000256" key="1">
    <source>
        <dbReference type="ARBA" id="ARBA00007074"/>
    </source>
</evidence>
<evidence type="ECO:0000259" key="6">
    <source>
        <dbReference type="PROSITE" id="PS51781"/>
    </source>
</evidence>
<keyword evidence="4" id="KW-0788">Thiol protease</keyword>
<dbReference type="Gene3D" id="3.90.1720.10">
    <property type="entry name" value="endopeptidase domain like (from Nostoc punctiforme)"/>
    <property type="match status" value="1"/>
</dbReference>
<dbReference type="PROSITE" id="PS51781">
    <property type="entry name" value="SH3B"/>
    <property type="match status" value="1"/>
</dbReference>
<dbReference type="PROSITE" id="PS51935">
    <property type="entry name" value="NLPC_P60"/>
    <property type="match status" value="1"/>
</dbReference>
<dbReference type="EMBL" id="JAJEPV010000004">
    <property type="protein sequence ID" value="MCC2118460.1"/>
    <property type="molecule type" value="Genomic_DNA"/>
</dbReference>
<comment type="caution">
    <text evidence="8">The sequence shown here is derived from an EMBL/GenBank/DDBJ whole genome shotgun (WGS) entry which is preliminary data.</text>
</comment>
<dbReference type="InterPro" id="IPR000064">
    <property type="entry name" value="NLP_P60_dom"/>
</dbReference>
<evidence type="ECO:0000256" key="4">
    <source>
        <dbReference type="ARBA" id="ARBA00022807"/>
    </source>
</evidence>
<feature type="chain" id="PRO_5041983134" evidence="5">
    <location>
        <begin position="31"/>
        <end position="347"/>
    </location>
</feature>
<evidence type="ECO:0000256" key="5">
    <source>
        <dbReference type="SAM" id="SignalP"/>
    </source>
</evidence>
<dbReference type="InterPro" id="IPR038765">
    <property type="entry name" value="Papain-like_cys_pep_sf"/>
</dbReference>
<evidence type="ECO:0000313" key="8">
    <source>
        <dbReference type="EMBL" id="MCC2118460.1"/>
    </source>
</evidence>
<organism evidence="8 9">
    <name type="scientific">Waltera acetigignens</name>
    <dbReference type="NCBI Taxonomy" id="2981769"/>
    <lineage>
        <taxon>Bacteria</taxon>
        <taxon>Bacillati</taxon>
        <taxon>Bacillota</taxon>
        <taxon>Clostridia</taxon>
        <taxon>Lachnospirales</taxon>
        <taxon>Lachnospiraceae</taxon>
        <taxon>Waltera</taxon>
    </lineage>
</organism>
<feature type="domain" description="SH3b" evidence="6">
    <location>
        <begin position="145"/>
        <end position="208"/>
    </location>
</feature>
<dbReference type="GO" id="GO:0006508">
    <property type="term" value="P:proteolysis"/>
    <property type="evidence" value="ECO:0007669"/>
    <property type="project" value="UniProtKB-KW"/>
</dbReference>
<protein>
    <submittedName>
        <fullName evidence="8">NlpC/P60 family protein</fullName>
    </submittedName>
</protein>